<comment type="caution">
    <text evidence="1">The sequence shown here is derived from an EMBL/GenBank/DDBJ whole genome shotgun (WGS) entry which is preliminary data.</text>
</comment>
<reference evidence="1 2" key="1">
    <citation type="submission" date="2019-09" db="EMBL/GenBank/DDBJ databases">
        <title>The Halomonas whole genome shotgun (WGS).</title>
        <authorList>
            <person name="Xie Z."/>
        </authorList>
    </citation>
    <scope>NUCLEOTIDE SEQUENCE [LARGE SCALE GENOMIC DNA]</scope>
    <source>
        <strain evidence="1 2">NBT06E8</strain>
    </source>
</reference>
<proteinExistence type="predicted"/>
<organism evidence="1 2">
    <name type="scientific">Vreelandella piezotolerans</name>
    <dbReference type="NCBI Taxonomy" id="2609667"/>
    <lineage>
        <taxon>Bacteria</taxon>
        <taxon>Pseudomonadati</taxon>
        <taxon>Pseudomonadota</taxon>
        <taxon>Gammaproteobacteria</taxon>
        <taxon>Oceanospirillales</taxon>
        <taxon>Halomonadaceae</taxon>
        <taxon>Vreelandella</taxon>
    </lineage>
</organism>
<gene>
    <name evidence="1" type="ORF">F1978_13595</name>
</gene>
<protein>
    <submittedName>
        <fullName evidence="1">Uncharacterized protein</fullName>
    </submittedName>
</protein>
<sequence>MATVTLWLITISSDQPIQDIATRLSAEGLTVREVLEEIGCITGAADDATAQRLKQVQGVLDVAPDVPMDLGPPGADETW</sequence>
<accession>A0ABQ6X6K0</accession>
<name>A0ABQ6X6K0_9GAMM</name>
<evidence type="ECO:0000313" key="1">
    <source>
        <dbReference type="EMBL" id="KAE8437663.1"/>
    </source>
</evidence>
<dbReference type="EMBL" id="VWRT01000015">
    <property type="protein sequence ID" value="KAE8437663.1"/>
    <property type="molecule type" value="Genomic_DNA"/>
</dbReference>
<dbReference type="RefSeq" id="WP_139527329.1">
    <property type="nucleotide sequence ID" value="NZ_CP048602.1"/>
</dbReference>
<evidence type="ECO:0000313" key="2">
    <source>
        <dbReference type="Proteomes" id="UP000466130"/>
    </source>
</evidence>
<dbReference type="Proteomes" id="UP000466130">
    <property type="component" value="Unassembled WGS sequence"/>
</dbReference>
<keyword evidence="2" id="KW-1185">Reference proteome</keyword>